<dbReference type="Gene3D" id="3.30.160.540">
    <property type="match status" value="1"/>
</dbReference>
<evidence type="ECO:0000256" key="1">
    <source>
        <dbReference type="ARBA" id="ARBA00006291"/>
    </source>
</evidence>
<dbReference type="SUPFAM" id="SSF63848">
    <property type="entry name" value="Cell-division inhibitor MinC, C-terminal domain"/>
    <property type="match status" value="1"/>
</dbReference>
<comment type="similarity">
    <text evidence="1 6">Belongs to the MinC family.</text>
</comment>
<dbReference type="InterPro" id="IPR005526">
    <property type="entry name" value="Septum_form_inhib_MinC_C"/>
</dbReference>
<organism evidence="9 10">
    <name type="scientific">Ornithinibacillus halotolerans</name>
    <dbReference type="NCBI Taxonomy" id="1274357"/>
    <lineage>
        <taxon>Bacteria</taxon>
        <taxon>Bacillati</taxon>
        <taxon>Bacillota</taxon>
        <taxon>Bacilli</taxon>
        <taxon>Bacillales</taxon>
        <taxon>Bacillaceae</taxon>
        <taxon>Ornithinibacillus</taxon>
    </lineage>
</organism>
<dbReference type="InterPro" id="IPR013033">
    <property type="entry name" value="MinC"/>
</dbReference>
<dbReference type="GO" id="GO:0000917">
    <property type="term" value="P:division septum assembly"/>
    <property type="evidence" value="ECO:0007669"/>
    <property type="project" value="UniProtKB-KW"/>
</dbReference>
<dbReference type="Proteomes" id="UP000613512">
    <property type="component" value="Unassembled WGS sequence"/>
</dbReference>
<protein>
    <recommendedName>
        <fullName evidence="6">Probable septum site-determining protein MinC</fullName>
    </recommendedName>
</protein>
<evidence type="ECO:0000259" key="8">
    <source>
        <dbReference type="Pfam" id="PF22642"/>
    </source>
</evidence>
<dbReference type="Pfam" id="PF22642">
    <property type="entry name" value="MinC_N_1"/>
    <property type="match status" value="1"/>
</dbReference>
<reference evidence="9" key="2">
    <citation type="submission" date="2020-09" db="EMBL/GenBank/DDBJ databases">
        <authorList>
            <person name="Sun Q."/>
            <person name="Zhou Y."/>
        </authorList>
    </citation>
    <scope>NUCLEOTIDE SEQUENCE</scope>
    <source>
        <strain evidence="9">CGMCC 1.12408</strain>
    </source>
</reference>
<dbReference type="Pfam" id="PF03775">
    <property type="entry name" value="MinC_C"/>
    <property type="match status" value="1"/>
</dbReference>
<evidence type="ECO:0000256" key="6">
    <source>
        <dbReference type="HAMAP-Rule" id="MF_00267"/>
    </source>
</evidence>
<dbReference type="EMBL" id="BMEY01000019">
    <property type="protein sequence ID" value="GGA85912.1"/>
    <property type="molecule type" value="Genomic_DNA"/>
</dbReference>
<evidence type="ECO:0000256" key="3">
    <source>
        <dbReference type="ARBA" id="ARBA00023210"/>
    </source>
</evidence>
<dbReference type="Gene3D" id="2.160.20.70">
    <property type="match status" value="1"/>
</dbReference>
<keyword evidence="4 6" id="KW-0131">Cell cycle</keyword>
<dbReference type="InterPro" id="IPR016098">
    <property type="entry name" value="CAP/MinC_C"/>
</dbReference>
<dbReference type="InterPro" id="IPR055219">
    <property type="entry name" value="MinC_N_1"/>
</dbReference>
<proteinExistence type="inferred from homology"/>
<keyword evidence="2 6" id="KW-0132">Cell division</keyword>
<name>A0A916WCD7_9BACI</name>
<dbReference type="PANTHER" id="PTHR34108:SF1">
    <property type="entry name" value="SEPTUM SITE-DETERMINING PROTEIN MINC"/>
    <property type="match status" value="1"/>
</dbReference>
<sequence>MQDAKQRQYVTIKGTREGLTLFIDDRCSFEEACSELREKLSVNKSNKEDKDVAVTIKLGNRYLYEDQKEMLEELITELNQFTIQAIESNVILRDEALEMLEETEVKAVNRIVRSGQVLEVKGDLLLVGDVNPGGKVVSTGNIYIMGSLHGIAHAGSEGDRNAIITASYMNPSQLRIADYISRAPDYESDGVYMECGLIDTEKDKIIIDRLQVLAQRRNSLSRFERSLING</sequence>
<dbReference type="PANTHER" id="PTHR34108">
    <property type="entry name" value="SEPTUM SITE-DETERMINING PROTEIN MINC"/>
    <property type="match status" value="1"/>
</dbReference>
<dbReference type="InterPro" id="IPR036145">
    <property type="entry name" value="MinC_C_sf"/>
</dbReference>
<dbReference type="AlphaFoldDB" id="A0A916WCD7"/>
<accession>A0A916WCD7</accession>
<evidence type="ECO:0000256" key="5">
    <source>
        <dbReference type="ARBA" id="ARBA00046874"/>
    </source>
</evidence>
<dbReference type="NCBIfam" id="NF001772">
    <property type="entry name" value="PRK00513.1-3"/>
    <property type="match status" value="1"/>
</dbReference>
<evidence type="ECO:0000259" key="7">
    <source>
        <dbReference type="Pfam" id="PF03775"/>
    </source>
</evidence>
<feature type="domain" description="Septum formation inhibitor MinC C-terminal" evidence="7">
    <location>
        <begin position="108"/>
        <end position="207"/>
    </location>
</feature>
<keyword evidence="3 6" id="KW-0717">Septation</keyword>
<keyword evidence="10" id="KW-1185">Reference proteome</keyword>
<gene>
    <name evidence="6 9" type="primary">minC</name>
    <name evidence="9" type="ORF">GCM10008025_31060</name>
</gene>
<dbReference type="HAMAP" id="MF_00267">
    <property type="entry name" value="MinC"/>
    <property type="match status" value="1"/>
</dbReference>
<evidence type="ECO:0000256" key="2">
    <source>
        <dbReference type="ARBA" id="ARBA00022618"/>
    </source>
</evidence>
<dbReference type="RefSeq" id="WP_188385598.1">
    <property type="nucleotide sequence ID" value="NZ_BMEY01000019.1"/>
</dbReference>
<evidence type="ECO:0000313" key="9">
    <source>
        <dbReference type="EMBL" id="GGA85912.1"/>
    </source>
</evidence>
<feature type="domain" description="Septum site-determining protein MinC N-terminal" evidence="8">
    <location>
        <begin position="10"/>
        <end position="86"/>
    </location>
</feature>
<evidence type="ECO:0000313" key="10">
    <source>
        <dbReference type="Proteomes" id="UP000613512"/>
    </source>
</evidence>
<comment type="caution">
    <text evidence="9">The sequence shown here is derived from an EMBL/GenBank/DDBJ whole genome shotgun (WGS) entry which is preliminary data.</text>
</comment>
<comment type="function">
    <text evidence="6">Cell division inhibitor that blocks the formation of polar Z ring septums. Rapidly oscillates between the poles of the cell to destabilize FtsZ filaments that have formed before they mature into polar Z rings. Prevents FtsZ polymerization.</text>
</comment>
<dbReference type="GO" id="GO:0000902">
    <property type="term" value="P:cell morphogenesis"/>
    <property type="evidence" value="ECO:0007669"/>
    <property type="project" value="InterPro"/>
</dbReference>
<reference evidence="9" key="1">
    <citation type="journal article" date="2014" name="Int. J. Syst. Evol. Microbiol.">
        <title>Complete genome sequence of Corynebacterium casei LMG S-19264T (=DSM 44701T), isolated from a smear-ripened cheese.</title>
        <authorList>
            <consortium name="US DOE Joint Genome Institute (JGI-PGF)"/>
            <person name="Walter F."/>
            <person name="Albersmeier A."/>
            <person name="Kalinowski J."/>
            <person name="Ruckert C."/>
        </authorList>
    </citation>
    <scope>NUCLEOTIDE SEQUENCE</scope>
    <source>
        <strain evidence="9">CGMCC 1.12408</strain>
    </source>
</reference>
<comment type="subunit">
    <text evidence="5 6">Interacts with MinD and FtsZ.</text>
</comment>
<dbReference type="GO" id="GO:1901891">
    <property type="term" value="P:regulation of cell septum assembly"/>
    <property type="evidence" value="ECO:0007669"/>
    <property type="project" value="InterPro"/>
</dbReference>
<dbReference type="NCBIfam" id="TIGR01222">
    <property type="entry name" value="minC"/>
    <property type="match status" value="1"/>
</dbReference>
<evidence type="ECO:0000256" key="4">
    <source>
        <dbReference type="ARBA" id="ARBA00023306"/>
    </source>
</evidence>